<dbReference type="OrthoDB" id="161967at2"/>
<feature type="transmembrane region" description="Helical" evidence="1">
    <location>
        <begin position="58"/>
        <end position="80"/>
    </location>
</feature>
<dbReference type="Proteomes" id="UP000320314">
    <property type="component" value="Unassembled WGS sequence"/>
</dbReference>
<feature type="transmembrane region" description="Helical" evidence="1">
    <location>
        <begin position="142"/>
        <end position="163"/>
    </location>
</feature>
<keyword evidence="1" id="KW-0472">Membrane</keyword>
<evidence type="ECO:0000313" key="2">
    <source>
        <dbReference type="EMBL" id="TPW26987.1"/>
    </source>
</evidence>
<evidence type="ECO:0000256" key="1">
    <source>
        <dbReference type="SAM" id="Phobius"/>
    </source>
</evidence>
<dbReference type="RefSeq" id="WP_141167430.1">
    <property type="nucleotide sequence ID" value="NZ_VHLH01000024.1"/>
</dbReference>
<feature type="transmembrane region" description="Helical" evidence="1">
    <location>
        <begin position="86"/>
        <end position="106"/>
    </location>
</feature>
<comment type="caution">
    <text evidence="2">The sequence shown here is derived from an EMBL/GenBank/DDBJ whole genome shotgun (WGS) entry which is preliminary data.</text>
</comment>
<keyword evidence="1" id="KW-0812">Transmembrane</keyword>
<accession>A0A506U4Z7</accession>
<reference evidence="2 3" key="1">
    <citation type="submission" date="2019-06" db="EMBL/GenBank/DDBJ databases">
        <authorList>
            <person name="Li M."/>
        </authorList>
    </citation>
    <scope>NUCLEOTIDE SEQUENCE [LARGE SCALE GENOMIC DNA]</scope>
    <source>
        <strain evidence="2 3">BGMRC6574</strain>
    </source>
</reference>
<keyword evidence="3" id="KW-1185">Reference proteome</keyword>
<dbReference type="AlphaFoldDB" id="A0A506U4Z7"/>
<gene>
    <name evidence="2" type="ORF">FJU11_12635</name>
</gene>
<evidence type="ECO:0000313" key="3">
    <source>
        <dbReference type="Proteomes" id="UP000320314"/>
    </source>
</evidence>
<sequence length="164" mass="18208">MIDTAFHHSWLFVLVWGLIATAIMSTVTEGAQMLGISRMSLPFLFGTMFASSRHRAQVIGYILYSLGGLVFGLVYVGVFYTLDYSSWWFGALMGFLHGLFLITVMLPTLPYVHPRMATDYDGPTSRRRVEPPGPFGLHYGRLTPTITVLAQALFGLVLGIAYAH</sequence>
<dbReference type="EMBL" id="VHLH01000024">
    <property type="protein sequence ID" value="TPW26987.1"/>
    <property type="molecule type" value="Genomic_DNA"/>
</dbReference>
<proteinExistence type="predicted"/>
<keyword evidence="1" id="KW-1133">Transmembrane helix</keyword>
<feature type="transmembrane region" description="Helical" evidence="1">
    <location>
        <begin position="9"/>
        <end position="27"/>
    </location>
</feature>
<organism evidence="2 3">
    <name type="scientific">Pararhizobium mangrovi</name>
    <dbReference type="NCBI Taxonomy" id="2590452"/>
    <lineage>
        <taxon>Bacteria</taxon>
        <taxon>Pseudomonadati</taxon>
        <taxon>Pseudomonadota</taxon>
        <taxon>Alphaproteobacteria</taxon>
        <taxon>Hyphomicrobiales</taxon>
        <taxon>Rhizobiaceae</taxon>
        <taxon>Rhizobium/Agrobacterium group</taxon>
        <taxon>Pararhizobium</taxon>
    </lineage>
</organism>
<protein>
    <submittedName>
        <fullName evidence="2">Uncharacterized protein</fullName>
    </submittedName>
</protein>
<name>A0A506U4Z7_9HYPH</name>